<feature type="region of interest" description="Disordered" evidence="1">
    <location>
        <begin position="81"/>
        <end position="107"/>
    </location>
</feature>
<keyword evidence="3" id="KW-1185">Reference proteome</keyword>
<dbReference type="AlphaFoldDB" id="A0A2T4JMC9"/>
<accession>A0A2T4JMC9</accession>
<comment type="caution">
    <text evidence="2">The sequence shown here is derived from an EMBL/GenBank/DDBJ whole genome shotgun (WGS) entry which is preliminary data.</text>
</comment>
<gene>
    <name evidence="2" type="ORF">C5F46_01770</name>
</gene>
<reference evidence="2 3" key="1">
    <citation type="submission" date="2018-03" db="EMBL/GenBank/DDBJ databases">
        <title>Rhodobacter veldkampii.</title>
        <authorList>
            <person name="Meyer T.E."/>
            <person name="Miller S."/>
            <person name="Lodha T."/>
            <person name="Gandham S."/>
            <person name="Chintalapati S."/>
            <person name="Chintalapati V.R."/>
        </authorList>
    </citation>
    <scope>NUCLEOTIDE SEQUENCE [LARGE SCALE GENOMIC DNA]</scope>
    <source>
        <strain evidence="2 3">DSM 11550</strain>
    </source>
</reference>
<evidence type="ECO:0000256" key="1">
    <source>
        <dbReference type="SAM" id="MobiDB-lite"/>
    </source>
</evidence>
<evidence type="ECO:0000313" key="3">
    <source>
        <dbReference type="Proteomes" id="UP000241899"/>
    </source>
</evidence>
<proteinExistence type="predicted"/>
<dbReference type="Pfam" id="PF07030">
    <property type="entry name" value="Phage_Mu_Gp36"/>
    <property type="match status" value="1"/>
</dbReference>
<dbReference type="EMBL" id="PZKF01000003">
    <property type="protein sequence ID" value="PTE18917.1"/>
    <property type="molecule type" value="Genomic_DNA"/>
</dbReference>
<sequence>MPGWRAPIYGDRALYVADHDGTGIVNTAAVDRALTSASDEIDTYLGTRYTLPLAEVPGCRRDHQRRDRGICTRAAGRRIGDADGAAPRTERGVACDQRAPPAGSGADHDIRGAQGAGEMTSYDFELLAGNSGTISNEAGLELALKTTVSGDRVPLDLQDDEIVFVARPSPRHPPALRKARSTGQIIVVADQGRILIPFSAAETRALGSPDKIVAMRYEVERRPAGGGQRTVLAGVVTILPGVNDD</sequence>
<evidence type="ECO:0000313" key="2">
    <source>
        <dbReference type="EMBL" id="PTE18917.1"/>
    </source>
</evidence>
<organism evidence="2 3">
    <name type="scientific">Phaeovulum veldkampii DSM 11550</name>
    <dbReference type="NCBI Taxonomy" id="1185920"/>
    <lineage>
        <taxon>Bacteria</taxon>
        <taxon>Pseudomonadati</taxon>
        <taxon>Pseudomonadota</taxon>
        <taxon>Alphaproteobacteria</taxon>
        <taxon>Rhodobacterales</taxon>
        <taxon>Paracoccaceae</taxon>
        <taxon>Phaeovulum</taxon>
    </lineage>
</organism>
<name>A0A2T4JMC9_9RHOB</name>
<protein>
    <submittedName>
        <fullName evidence="2">Uncharacterized protein</fullName>
    </submittedName>
</protein>
<dbReference type="Proteomes" id="UP000241899">
    <property type="component" value="Unassembled WGS sequence"/>
</dbReference>
<dbReference type="InterPro" id="IPR009752">
    <property type="entry name" value="Phage_Mu_GpJ"/>
</dbReference>